<organism evidence="3 4">
    <name type="scientific">Paramecium sonneborni</name>
    <dbReference type="NCBI Taxonomy" id="65129"/>
    <lineage>
        <taxon>Eukaryota</taxon>
        <taxon>Sar</taxon>
        <taxon>Alveolata</taxon>
        <taxon>Ciliophora</taxon>
        <taxon>Intramacronucleata</taxon>
        <taxon>Oligohymenophorea</taxon>
        <taxon>Peniculida</taxon>
        <taxon>Parameciidae</taxon>
        <taxon>Paramecium</taxon>
    </lineage>
</organism>
<dbReference type="Pfam" id="PF00106">
    <property type="entry name" value="adh_short"/>
    <property type="match status" value="1"/>
</dbReference>
<comment type="caution">
    <text evidence="3">The sequence shown here is derived from an EMBL/GenBank/DDBJ whole genome shotgun (WGS) entry which is preliminary data.</text>
</comment>
<dbReference type="InterPro" id="IPR000864">
    <property type="entry name" value="Prot_inh_pot1"/>
</dbReference>
<comment type="similarity">
    <text evidence="1">Belongs to the short-chain dehydrogenases/reductases (SDR) family.</text>
</comment>
<keyword evidence="4" id="KW-1185">Reference proteome</keyword>
<dbReference type="AlphaFoldDB" id="A0A8S1PUF6"/>
<evidence type="ECO:0000256" key="2">
    <source>
        <dbReference type="ARBA" id="ARBA00023002"/>
    </source>
</evidence>
<keyword evidence="2" id="KW-0560">Oxidoreductase</keyword>
<evidence type="ECO:0000256" key="1">
    <source>
        <dbReference type="ARBA" id="ARBA00006484"/>
    </source>
</evidence>
<dbReference type="PANTHER" id="PTHR24320:SF148">
    <property type="entry name" value="NAD(P)-BINDING ROSSMANN-FOLD SUPERFAMILY PROTEIN"/>
    <property type="match status" value="1"/>
</dbReference>
<dbReference type="Proteomes" id="UP000692954">
    <property type="component" value="Unassembled WGS sequence"/>
</dbReference>
<dbReference type="GO" id="GO:0004867">
    <property type="term" value="F:serine-type endopeptidase inhibitor activity"/>
    <property type="evidence" value="ECO:0007669"/>
    <property type="project" value="InterPro"/>
</dbReference>
<gene>
    <name evidence="3" type="ORF">PSON_ATCC_30995.1.T0860092</name>
</gene>
<dbReference type="GO" id="GO:0016491">
    <property type="term" value="F:oxidoreductase activity"/>
    <property type="evidence" value="ECO:0007669"/>
    <property type="project" value="UniProtKB-KW"/>
</dbReference>
<sequence length="402" mass="46492">MKGKKFILFFGIIFYLIYGKIIHSLMVGEIRNYEIIEDKIIIITGASSGIGLEAAKELANLRATVIFACRDKDGTEKIIEELIKQTKNNKLYFIELDLEKSESILSFIEQFKKQFKYLDILINNAGIADYDIEYVNGIEKIVKVNQIGWVLLTDQLIDLFNEKGRIINIVSHMYTWIKDKVDIIKAFKGDLDYRYAISQYFKVSSSLFLQQFLKEQNKNIKVLLLAPGAVKTEIFEKSLKNQFILRFLVQIMKFIMSPFLLTPNEACQTYLYAALRPYDQIQEEELYNFNKAAKVHQDVIKLNQGQEIYEISIKLGLKDIEQPNISNIKLNYNGIKNNQKTSWPECVGKSIQQAIQIIKKDQPNLIISVLPEGSIVTMDYRIDRVRIFHNQKGQVIQVPHIG</sequence>
<evidence type="ECO:0000313" key="4">
    <source>
        <dbReference type="Proteomes" id="UP000692954"/>
    </source>
</evidence>
<dbReference type="InterPro" id="IPR002347">
    <property type="entry name" value="SDR_fam"/>
</dbReference>
<dbReference type="PANTHER" id="PTHR24320">
    <property type="entry name" value="RETINOL DEHYDROGENASE"/>
    <property type="match status" value="1"/>
</dbReference>
<dbReference type="Pfam" id="PF00280">
    <property type="entry name" value="potato_inhibit"/>
    <property type="match status" value="1"/>
</dbReference>
<proteinExistence type="inferred from homology"/>
<reference evidence="3" key="1">
    <citation type="submission" date="2021-01" db="EMBL/GenBank/DDBJ databases">
        <authorList>
            <consortium name="Genoscope - CEA"/>
            <person name="William W."/>
        </authorList>
    </citation>
    <scope>NUCLEOTIDE SEQUENCE</scope>
</reference>
<evidence type="ECO:0000313" key="3">
    <source>
        <dbReference type="EMBL" id="CAD8106209.1"/>
    </source>
</evidence>
<dbReference type="GO" id="GO:0009611">
    <property type="term" value="P:response to wounding"/>
    <property type="evidence" value="ECO:0007669"/>
    <property type="project" value="InterPro"/>
</dbReference>
<accession>A0A8S1PUF6</accession>
<dbReference type="OrthoDB" id="191139at2759"/>
<name>A0A8S1PUF6_9CILI</name>
<protein>
    <submittedName>
        <fullName evidence="3">Uncharacterized protein</fullName>
    </submittedName>
</protein>
<dbReference type="EMBL" id="CAJJDN010000086">
    <property type="protein sequence ID" value="CAD8106209.1"/>
    <property type="molecule type" value="Genomic_DNA"/>
</dbReference>